<dbReference type="OrthoDB" id="8627412at2"/>
<evidence type="ECO:0000256" key="1">
    <source>
        <dbReference type="ARBA" id="ARBA00006987"/>
    </source>
</evidence>
<sequence length="371" mass="39483">MGSNRKTAPAWAVVAAAGLLIAGCGVTNTGAGGGTGGDDGRPFYEGKEINLIVPFDAGGASDTYSRMLARYLSQHIEGRPEIIVENVPGGAQKDGINRFERTEHDGLNLAMSSGALVTATKFDKEGIQFDLAGYEALVGFGGTMIIFGSTQAGINSLQDLKDPTIPIFYGGLELNASEAVRTFALEEMGLARFEPLMGYDGGGAITAAVMRGELTIGNSTSTHYLQNVKQLEDEGSIVPLMTQGYVVDGRVVRDPAFPDLPTIPEAYETLTGKKPEGIGWETYTALTAAQTNLLRTYWIHGDAPEEARVALRTAVEKLVADEEFNGEAVKLLGVHSPPQVGDEVKASIDRILQLPPASVTWVEDYLARTTA</sequence>
<evidence type="ECO:0000313" key="3">
    <source>
        <dbReference type="EMBL" id="TWF82050.1"/>
    </source>
</evidence>
<dbReference type="RefSeq" id="WP_147260446.1">
    <property type="nucleotide sequence ID" value="NZ_VIWU01000001.1"/>
</dbReference>
<keyword evidence="3" id="KW-0675">Receptor</keyword>
<dbReference type="Gene3D" id="3.40.190.10">
    <property type="entry name" value="Periplasmic binding protein-like II"/>
    <property type="match status" value="1"/>
</dbReference>
<accession>A0A561T4K7</accession>
<dbReference type="PROSITE" id="PS51257">
    <property type="entry name" value="PROKAR_LIPOPROTEIN"/>
    <property type="match status" value="1"/>
</dbReference>
<evidence type="ECO:0000313" key="4">
    <source>
        <dbReference type="Proteomes" id="UP000321261"/>
    </source>
</evidence>
<keyword evidence="2" id="KW-0732">Signal</keyword>
<dbReference type="Gene3D" id="3.40.190.150">
    <property type="entry name" value="Bordetella uptake gene, domain 1"/>
    <property type="match status" value="1"/>
</dbReference>
<evidence type="ECO:0000256" key="2">
    <source>
        <dbReference type="SAM" id="SignalP"/>
    </source>
</evidence>
<reference evidence="3 4" key="1">
    <citation type="submission" date="2019-06" db="EMBL/GenBank/DDBJ databases">
        <title>Sequencing the genomes of 1000 actinobacteria strains.</title>
        <authorList>
            <person name="Klenk H.-P."/>
        </authorList>
    </citation>
    <scope>NUCLEOTIDE SEQUENCE [LARGE SCALE GENOMIC DNA]</scope>
    <source>
        <strain evidence="3 4">DSM 45671</strain>
    </source>
</reference>
<comment type="similarity">
    <text evidence="1">Belongs to the UPF0065 (bug) family.</text>
</comment>
<dbReference type="PANTHER" id="PTHR42928">
    <property type="entry name" value="TRICARBOXYLATE-BINDING PROTEIN"/>
    <property type="match status" value="1"/>
</dbReference>
<comment type="caution">
    <text evidence="3">The sequence shown here is derived from an EMBL/GenBank/DDBJ whole genome shotgun (WGS) entry which is preliminary data.</text>
</comment>
<dbReference type="AlphaFoldDB" id="A0A561T4K7"/>
<dbReference type="EMBL" id="VIWU01000001">
    <property type="protein sequence ID" value="TWF82050.1"/>
    <property type="molecule type" value="Genomic_DNA"/>
</dbReference>
<organism evidence="3 4">
    <name type="scientific">Pseudonocardia hierapolitana</name>
    <dbReference type="NCBI Taxonomy" id="1128676"/>
    <lineage>
        <taxon>Bacteria</taxon>
        <taxon>Bacillati</taxon>
        <taxon>Actinomycetota</taxon>
        <taxon>Actinomycetes</taxon>
        <taxon>Pseudonocardiales</taxon>
        <taxon>Pseudonocardiaceae</taxon>
        <taxon>Pseudonocardia</taxon>
    </lineage>
</organism>
<dbReference type="PANTHER" id="PTHR42928:SF5">
    <property type="entry name" value="BLR1237 PROTEIN"/>
    <property type="match status" value="1"/>
</dbReference>
<keyword evidence="4" id="KW-1185">Reference proteome</keyword>
<protein>
    <submittedName>
        <fullName evidence="3">Tripartite-type tricarboxylate transporter receptor subunit TctC</fullName>
    </submittedName>
</protein>
<feature type="signal peptide" evidence="2">
    <location>
        <begin position="1"/>
        <end position="22"/>
    </location>
</feature>
<dbReference type="InterPro" id="IPR005064">
    <property type="entry name" value="BUG"/>
</dbReference>
<name>A0A561T4K7_9PSEU</name>
<feature type="chain" id="PRO_5039533744" evidence="2">
    <location>
        <begin position="23"/>
        <end position="371"/>
    </location>
</feature>
<gene>
    <name evidence="3" type="ORF">FHX44_117995</name>
</gene>
<dbReference type="Proteomes" id="UP000321261">
    <property type="component" value="Unassembled WGS sequence"/>
</dbReference>
<proteinExistence type="inferred from homology"/>
<dbReference type="InterPro" id="IPR042100">
    <property type="entry name" value="Bug_dom1"/>
</dbReference>